<proteinExistence type="predicted"/>
<dbReference type="EMBL" id="SWFS01000283">
    <property type="protein sequence ID" value="KAA8911440.1"/>
    <property type="molecule type" value="Genomic_DNA"/>
</dbReference>
<keyword evidence="2" id="KW-1185">Reference proteome</keyword>
<gene>
    <name evidence="1" type="ORF">TRICI_003802</name>
</gene>
<evidence type="ECO:0000313" key="2">
    <source>
        <dbReference type="Proteomes" id="UP000761534"/>
    </source>
</evidence>
<organism evidence="1 2">
    <name type="scientific">Trichomonascus ciferrii</name>
    <dbReference type="NCBI Taxonomy" id="44093"/>
    <lineage>
        <taxon>Eukaryota</taxon>
        <taxon>Fungi</taxon>
        <taxon>Dikarya</taxon>
        <taxon>Ascomycota</taxon>
        <taxon>Saccharomycotina</taxon>
        <taxon>Dipodascomycetes</taxon>
        <taxon>Dipodascales</taxon>
        <taxon>Trichomonascaceae</taxon>
        <taxon>Trichomonascus</taxon>
        <taxon>Trichomonascus ciferrii complex</taxon>
    </lineage>
</organism>
<evidence type="ECO:0000313" key="1">
    <source>
        <dbReference type="EMBL" id="KAA8911440.1"/>
    </source>
</evidence>
<sequence>MEDMELDSSERGIESKITNAHIIKEFEGLINHLKTRLDELQPGKNGLTTLPWKVPQLIADAGQSYWMGMVCNEELYYVQMLRKKVNILPKGWRIEKRDNSYIPSLKILEAYFLFNEFSYGQWGQKALEYLPPELQEYKVQFKRLYNNSPTWVQFVGHILYYGSDTHTQDEEEERISSLVNMFSCTPKPDEPSLAYINKFMSLASTIPNEYLGDKSKRTLFLFYLRIKMPNTVLAELSTPSDTLAKMYERFKTSKEL</sequence>
<name>A0A642V2V6_9ASCO</name>
<dbReference type="Proteomes" id="UP000761534">
    <property type="component" value="Unassembled WGS sequence"/>
</dbReference>
<accession>A0A642V2V6</accession>
<dbReference type="VEuPathDB" id="FungiDB:TRICI_003802"/>
<protein>
    <submittedName>
        <fullName evidence="1">Uncharacterized protein</fullName>
    </submittedName>
</protein>
<comment type="caution">
    <text evidence="1">The sequence shown here is derived from an EMBL/GenBank/DDBJ whole genome shotgun (WGS) entry which is preliminary data.</text>
</comment>
<dbReference type="AlphaFoldDB" id="A0A642V2V6"/>
<reference evidence="1" key="1">
    <citation type="journal article" date="2019" name="G3 (Bethesda)">
        <title>Genome Assemblies of Two Rare Opportunistic Yeast Pathogens: Diutina rugosa (syn. Candida rugosa) and Trichomonascus ciferrii (syn. Candida ciferrii).</title>
        <authorList>
            <person name="Mixao V."/>
            <person name="Saus E."/>
            <person name="Hansen A.P."/>
            <person name="Lass-Florl C."/>
            <person name="Gabaldon T."/>
        </authorList>
    </citation>
    <scope>NUCLEOTIDE SEQUENCE</scope>
    <source>
        <strain evidence="1">CBS 4856</strain>
    </source>
</reference>